<dbReference type="SUPFAM" id="SSF51101">
    <property type="entry name" value="Mannose-binding lectins"/>
    <property type="match status" value="1"/>
</dbReference>
<dbReference type="PROSITE" id="PS51752">
    <property type="entry name" value="JACALIN_LECTIN"/>
    <property type="match status" value="1"/>
</dbReference>
<name>A0AAV6WX51_9LAMI</name>
<protein>
    <recommendedName>
        <fullName evidence="3">Jacalin-type lectin domain-containing protein</fullName>
    </recommendedName>
</protein>
<dbReference type="Proteomes" id="UP000826271">
    <property type="component" value="Unassembled WGS sequence"/>
</dbReference>
<reference evidence="4" key="1">
    <citation type="submission" date="2019-10" db="EMBL/GenBank/DDBJ databases">
        <authorList>
            <person name="Zhang R."/>
            <person name="Pan Y."/>
            <person name="Wang J."/>
            <person name="Ma R."/>
            <person name="Yu S."/>
        </authorList>
    </citation>
    <scope>NUCLEOTIDE SEQUENCE</scope>
    <source>
        <strain evidence="4">LA-IB0</strain>
        <tissue evidence="4">Leaf</tissue>
    </source>
</reference>
<dbReference type="Gene3D" id="2.100.10.30">
    <property type="entry name" value="Jacalin-like lectin domain"/>
    <property type="match status" value="1"/>
</dbReference>
<dbReference type="AlphaFoldDB" id="A0AAV6WX51"/>
<dbReference type="PANTHER" id="PTHR47293:SF70">
    <property type="entry name" value="JACALIN-RELATED LECTIN 24-RELATED"/>
    <property type="match status" value="1"/>
</dbReference>
<sequence length="117" mass="12807">MDDSSFIKIGPAGFAYGAVWDEKGKNKIVQIFVSHDAGINSIQFQYYAENGTLLLSGRHGSTSTRGNCHSQFGGFYGTSYDNAVKSIGVYLKPNTTRKPLLPKMEGFSFGHGVNRYS</sequence>
<keyword evidence="5" id="KW-1185">Reference proteome</keyword>
<evidence type="ECO:0000256" key="1">
    <source>
        <dbReference type="ARBA" id="ARBA00006568"/>
    </source>
</evidence>
<comment type="caution">
    <text evidence="4">The sequence shown here is derived from an EMBL/GenBank/DDBJ whole genome shotgun (WGS) entry which is preliminary data.</text>
</comment>
<evidence type="ECO:0000256" key="2">
    <source>
        <dbReference type="ARBA" id="ARBA00022734"/>
    </source>
</evidence>
<dbReference type="EMBL" id="WHWC01000012">
    <property type="protein sequence ID" value="KAG8372862.1"/>
    <property type="molecule type" value="Genomic_DNA"/>
</dbReference>
<dbReference type="InterPro" id="IPR001229">
    <property type="entry name" value="Jacalin-like_lectin_dom"/>
</dbReference>
<evidence type="ECO:0000313" key="5">
    <source>
        <dbReference type="Proteomes" id="UP000826271"/>
    </source>
</evidence>
<dbReference type="PANTHER" id="PTHR47293">
    <property type="entry name" value="JACALIN-RELATED LECTIN 3"/>
    <property type="match status" value="1"/>
</dbReference>
<evidence type="ECO:0000313" key="4">
    <source>
        <dbReference type="EMBL" id="KAG8372862.1"/>
    </source>
</evidence>
<keyword evidence="2" id="KW-0430">Lectin</keyword>
<organism evidence="4 5">
    <name type="scientific">Buddleja alternifolia</name>
    <dbReference type="NCBI Taxonomy" id="168488"/>
    <lineage>
        <taxon>Eukaryota</taxon>
        <taxon>Viridiplantae</taxon>
        <taxon>Streptophyta</taxon>
        <taxon>Embryophyta</taxon>
        <taxon>Tracheophyta</taxon>
        <taxon>Spermatophyta</taxon>
        <taxon>Magnoliopsida</taxon>
        <taxon>eudicotyledons</taxon>
        <taxon>Gunneridae</taxon>
        <taxon>Pentapetalae</taxon>
        <taxon>asterids</taxon>
        <taxon>lamiids</taxon>
        <taxon>Lamiales</taxon>
        <taxon>Scrophulariaceae</taxon>
        <taxon>Buddlejeae</taxon>
        <taxon>Buddleja</taxon>
    </lineage>
</organism>
<evidence type="ECO:0000259" key="3">
    <source>
        <dbReference type="PROSITE" id="PS51752"/>
    </source>
</evidence>
<dbReference type="GO" id="GO:0030246">
    <property type="term" value="F:carbohydrate binding"/>
    <property type="evidence" value="ECO:0007669"/>
    <property type="project" value="UniProtKB-KW"/>
</dbReference>
<dbReference type="Pfam" id="PF01419">
    <property type="entry name" value="Jacalin"/>
    <property type="match status" value="1"/>
</dbReference>
<dbReference type="InterPro" id="IPR036404">
    <property type="entry name" value="Jacalin-like_lectin_dom_sf"/>
</dbReference>
<accession>A0AAV6WX51</accession>
<feature type="domain" description="Jacalin-type lectin" evidence="3">
    <location>
        <begin position="6"/>
        <end position="117"/>
    </location>
</feature>
<gene>
    <name evidence="4" type="ORF">BUALT_Bualt12G0111100</name>
</gene>
<proteinExistence type="inferred from homology"/>
<comment type="similarity">
    <text evidence="1">Belongs to the jacalin lectin family.</text>
</comment>